<protein>
    <submittedName>
        <fullName evidence="5">BMA-LARP-1, isoform h</fullName>
    </submittedName>
    <submittedName>
        <fullName evidence="6 8">La domain containing protein</fullName>
    </submittedName>
</protein>
<feature type="region of interest" description="Disordered" evidence="3">
    <location>
        <begin position="277"/>
        <end position="309"/>
    </location>
</feature>
<accession>A0A4E9F6K2</accession>
<evidence type="ECO:0000256" key="1">
    <source>
        <dbReference type="ARBA" id="ARBA00022884"/>
    </source>
</evidence>
<feature type="compositionally biased region" description="Polar residues" evidence="3">
    <location>
        <begin position="1071"/>
        <end position="1088"/>
    </location>
</feature>
<dbReference type="Proteomes" id="UP000006672">
    <property type="component" value="Unassembled WGS sequence"/>
</dbReference>
<dbReference type="GO" id="GO:0005829">
    <property type="term" value="C:cytosol"/>
    <property type="evidence" value="ECO:0007669"/>
    <property type="project" value="TreeGrafter"/>
</dbReference>
<dbReference type="Pfam" id="PF21071">
    <property type="entry name" value="LARP1_HEAT"/>
    <property type="match status" value="1"/>
</dbReference>
<feature type="region of interest" description="Disordered" evidence="3">
    <location>
        <begin position="1326"/>
        <end position="1351"/>
    </location>
</feature>
<gene>
    <name evidence="5 8" type="primary">Bma-larp-1</name>
    <name evidence="6" type="ORF">BM_BM5423</name>
    <name evidence="5" type="ORF">BM_Bm5423</name>
</gene>
<feature type="compositionally biased region" description="Basic and acidic residues" evidence="3">
    <location>
        <begin position="293"/>
        <end position="309"/>
    </location>
</feature>
<feature type="compositionally biased region" description="Basic and acidic residues" evidence="3">
    <location>
        <begin position="1089"/>
        <end position="1110"/>
    </location>
</feature>
<dbReference type="SMART" id="SM00684">
    <property type="entry name" value="DM15"/>
    <property type="match status" value="3"/>
</dbReference>
<dbReference type="OrthoDB" id="340227at2759"/>
<dbReference type="InterPro" id="IPR036388">
    <property type="entry name" value="WH-like_DNA-bd_sf"/>
</dbReference>
<feature type="compositionally biased region" description="Polar residues" evidence="3">
    <location>
        <begin position="808"/>
        <end position="818"/>
    </location>
</feature>
<feature type="region of interest" description="Disordered" evidence="3">
    <location>
        <begin position="808"/>
        <end position="829"/>
    </location>
</feature>
<dbReference type="GeneID" id="6106099"/>
<dbReference type="PANTHER" id="PTHR22792:SF132">
    <property type="entry name" value="LA-RELATED PROTEIN 1"/>
    <property type="match status" value="1"/>
</dbReference>
<keyword evidence="7" id="KW-1185">Reference proteome</keyword>
<dbReference type="InterPro" id="IPR006607">
    <property type="entry name" value="DM15"/>
</dbReference>
<dbReference type="GO" id="GO:0048255">
    <property type="term" value="P:mRNA stabilization"/>
    <property type="evidence" value="ECO:0007669"/>
    <property type="project" value="InterPro"/>
</dbReference>
<feature type="compositionally biased region" description="Basic and acidic residues" evidence="3">
    <location>
        <begin position="1060"/>
        <end position="1069"/>
    </location>
</feature>
<name>A0A1P6C4H4_BRUMA</name>
<dbReference type="WBParaSite" id="Bm5423b.1">
    <property type="protein sequence ID" value="Bm5423b.1"/>
    <property type="gene ID" value="WBGene00225684"/>
</dbReference>
<organism evidence="5">
    <name type="scientific">Brugia malayi</name>
    <name type="common">Filarial nematode worm</name>
    <dbReference type="NCBI Taxonomy" id="6279"/>
    <lineage>
        <taxon>Eukaryota</taxon>
        <taxon>Metazoa</taxon>
        <taxon>Ecdysozoa</taxon>
        <taxon>Nematoda</taxon>
        <taxon>Chromadorea</taxon>
        <taxon>Rhabditida</taxon>
        <taxon>Spirurina</taxon>
        <taxon>Spiruromorpha</taxon>
        <taxon>Filarioidea</taxon>
        <taxon>Onchocercidae</taxon>
        <taxon>Brugia</taxon>
    </lineage>
</organism>
<accession>A0A1P6C4H4</accession>
<evidence type="ECO:0000256" key="3">
    <source>
        <dbReference type="SAM" id="MobiDB-lite"/>
    </source>
</evidence>
<evidence type="ECO:0000256" key="2">
    <source>
        <dbReference type="PROSITE-ProRule" id="PRU00332"/>
    </source>
</evidence>
<evidence type="ECO:0000313" key="5">
    <source>
        <dbReference type="EMBL" id="CDQ02999.1"/>
    </source>
</evidence>
<reference evidence="5" key="2">
    <citation type="submission" date="2012-12" db="EMBL/GenBank/DDBJ databases">
        <authorList>
            <consortium name="WormBase Consortium"/>
            <person name="Ghedin E."/>
            <person name="Paulini M."/>
        </authorList>
    </citation>
    <scope>NUCLEOTIDE SEQUENCE</scope>
    <source>
        <strain evidence="5">FR3</strain>
    </source>
</reference>
<dbReference type="EMBL" id="LN857024">
    <property type="protein sequence ID" value="CDQ02999.1"/>
    <property type="molecule type" value="Genomic_DNA"/>
</dbReference>
<dbReference type="Gene3D" id="1.10.10.10">
    <property type="entry name" value="Winged helix-like DNA-binding domain superfamily/Winged helix DNA-binding domain"/>
    <property type="match status" value="1"/>
</dbReference>
<dbReference type="STRING" id="6279.A0A1P6C4H4"/>
<feature type="compositionally biased region" description="Basic and acidic residues" evidence="3">
    <location>
        <begin position="932"/>
        <end position="947"/>
    </location>
</feature>
<feature type="region of interest" description="Disordered" evidence="3">
    <location>
        <begin position="390"/>
        <end position="421"/>
    </location>
</feature>
<feature type="region of interest" description="Disordered" evidence="3">
    <location>
        <begin position="153"/>
        <end position="181"/>
    </location>
</feature>
<feature type="compositionally biased region" description="Basic and acidic residues" evidence="3">
    <location>
        <begin position="357"/>
        <end position="367"/>
    </location>
</feature>
<feature type="region of interest" description="Disordered" evidence="3">
    <location>
        <begin position="356"/>
        <end position="377"/>
    </location>
</feature>
<dbReference type="InterPro" id="IPR036390">
    <property type="entry name" value="WH_DNA-bd_sf"/>
</dbReference>
<dbReference type="GO" id="GO:0000339">
    <property type="term" value="F:RNA cap binding"/>
    <property type="evidence" value="ECO:0007669"/>
    <property type="project" value="InterPro"/>
</dbReference>
<feature type="region of interest" description="Disordered" evidence="3">
    <location>
        <begin position="932"/>
        <end position="954"/>
    </location>
</feature>
<evidence type="ECO:0000313" key="6">
    <source>
        <dbReference type="EMBL" id="VIO92399.1"/>
    </source>
</evidence>
<dbReference type="Pfam" id="PF05383">
    <property type="entry name" value="La"/>
    <property type="match status" value="1"/>
</dbReference>
<evidence type="ECO:0000313" key="8">
    <source>
        <dbReference type="WBParaSite" id="Bm5423b.1"/>
    </source>
</evidence>
<proteinExistence type="predicted"/>
<dbReference type="InterPro" id="IPR045180">
    <property type="entry name" value="La_dom_prot"/>
</dbReference>
<feature type="region of interest" description="Disordered" evidence="3">
    <location>
        <begin position="1056"/>
        <end position="1136"/>
    </location>
</feature>
<dbReference type="GO" id="GO:0010494">
    <property type="term" value="C:cytoplasmic stress granule"/>
    <property type="evidence" value="ECO:0007669"/>
    <property type="project" value="TreeGrafter"/>
</dbReference>
<reference evidence="8" key="4">
    <citation type="submission" date="2019-12" db="UniProtKB">
        <authorList>
            <consortium name="WormBaseParasite"/>
        </authorList>
    </citation>
    <scope>IDENTIFICATION</scope>
</reference>
<reference evidence="5 7" key="1">
    <citation type="journal article" date="2007" name="Science">
        <title>Draft genome of the filarial nematode parasite Brugia malayi.</title>
        <authorList>
            <person name="Ghedin E."/>
            <person name="Wang S."/>
            <person name="Spiro D."/>
            <person name="Caler E."/>
            <person name="Zhao Q."/>
            <person name="Crabtree J."/>
            <person name="Allen J.E."/>
            <person name="Delcher A.L."/>
            <person name="Guiliano D.B."/>
            <person name="Miranda-Saavedra D."/>
            <person name="Angiuoli S.V."/>
            <person name="Creasy T."/>
            <person name="Amedeo P."/>
            <person name="Haas B."/>
            <person name="El-Sayed N.M."/>
            <person name="Wortman J.R."/>
            <person name="Feldblyum T."/>
            <person name="Tallon L."/>
            <person name="Schatz M."/>
            <person name="Shumway M."/>
            <person name="Koo H."/>
            <person name="Salzberg S.L."/>
            <person name="Schobel S."/>
            <person name="Pertea M."/>
            <person name="Pop M."/>
            <person name="White O."/>
            <person name="Barton G.J."/>
            <person name="Carlow C.K."/>
            <person name="Crawford M.J."/>
            <person name="Daub J."/>
            <person name="Dimmic M.W."/>
            <person name="Estes C.F."/>
            <person name="Foster J.M."/>
            <person name="Ganatra M."/>
            <person name="Gregory W.F."/>
            <person name="Johnson N.M."/>
            <person name="Jin J."/>
            <person name="Komuniecki R."/>
            <person name="Korf I."/>
            <person name="Kumar S."/>
            <person name="Laney S."/>
            <person name="Li B.W."/>
            <person name="Li W."/>
            <person name="Lindblom T.H."/>
            <person name="Lustigman S."/>
            <person name="Ma D."/>
            <person name="Maina C.V."/>
            <person name="Martin D.M."/>
            <person name="McCarter J.P."/>
            <person name="McReynolds L."/>
            <person name="Mitreva M."/>
            <person name="Nutman T.B."/>
            <person name="Parkinson J."/>
            <person name="Peregrin-Alvarez J.M."/>
            <person name="Poole C."/>
            <person name="Ren Q."/>
            <person name="Saunders L."/>
            <person name="Sluder A.E."/>
            <person name="Smith K."/>
            <person name="Stanke M."/>
            <person name="Unnasch T.R."/>
            <person name="Ware J."/>
            <person name="Wei A.D."/>
            <person name="Weil G."/>
            <person name="Williams D.J."/>
            <person name="Zhang Y."/>
            <person name="Williams S.A."/>
            <person name="Fraser-Liggett C."/>
            <person name="Slatko B."/>
            <person name="Blaxter M.L."/>
            <person name="Scott A.L."/>
        </authorList>
    </citation>
    <scope>NUCLEOTIDE SEQUENCE</scope>
    <source>
        <strain evidence="5 7">FR3</strain>
    </source>
</reference>
<evidence type="ECO:0000259" key="4">
    <source>
        <dbReference type="PROSITE" id="PS50961"/>
    </source>
</evidence>
<reference evidence="6" key="3">
    <citation type="submission" date="2019-04" db="EMBL/GenBank/DDBJ databases">
        <authorList>
            <person name="Howe K."/>
            <person name="Paulini M."/>
            <person name="Williams G."/>
        </authorList>
    </citation>
    <scope>NUCLEOTIDE SEQUENCE [LARGE SCALE GENOMIC DNA]</scope>
    <source>
        <strain evidence="6">FR3</strain>
    </source>
</reference>
<sequence length="1557" mass="172074">MANKPHLTFARIVSGTVDTNGTGSGNVTITQVPVTAAVALTTITANTSTTATTTVATTTTIASTTITTITATTTTAIISTTTATASSETTSVSITAVESGSHTSCITPGESCGIIASSIPNFGRNKDGLHQRFIEERKQDLDGNAHIQRPVQFGPHQQNQYHQQIQRRSKPRSKNDRSRKDDNVLLACKEESEAHTEQQPEVVLGPAPLPTVNAWFKQSATETKELKEESSVLNSQTSSTKEEANSQEILLPLKTMESDTDSVIKLTAQETLTCTSGNDSKKMVKPSYSGQIKQREQHEAEGTNVDDKAWPSLNEAVSEESKPDSAINNANTKGGAVVSHEVVKVADNLEAASYADVKQDRDKENESNGKSNRSGKAWKKLDLEVDYAGREGQGRRGNTSSGSKNDHPQKNSRRGANFTKQQTVKEYISPSYGIVTDPASTAENASKMAPALAPASLLGCAQPLSCIAPALIYSPECATVSEEYAEEDYWYLDTASNGFYYQLEGNQGWKKKVNSDGDFAGTHHHYHNIPSIQGQKPMVTAVPLIPHLSYQPKARNQKAMNTNPPQRYNKRDETTAMAAAAPNGITQQQWATTSAAAAALQNGGNRHRPYFGQPQFVRAPIIGNRISGVDYWHKNGGSAADAVRRQQQQQPLHYERGGAGSNVGIDDISDRNKAFFLRNDKWQPRGSHPQAPPKLTSAQRRARGPLPDWDECAGDDDNFDYMDLMESQYAQFYAVSTIPPFDPSSTCLDPALAAAFPTANIMFQAHQQMAALTFRHSHISPFNPHLLSQPPPTVAAVAATVGESRSDSVASSLTSNTVPPTPTALLSPGSGVLTTKGEFIPGPAVGPMSVPYHAAYPPVSPQAPITSETLKEYVRKQIEYYLSPENLQKDFYLRRKMDKNGFLSLALIASFPRVRTLTDNIALITEALRSSEKVELSDDNENVRPRDNPQQWPLSPALLQTTESSSNAARPEADTTIKMTNIASSVVSQVMTTEPLAPEATDSNVLVQAELQPSVSLESLEAEKRNCEGRNNNDTTKEVTTGNYSALITDETVSNLAKGSKRDKTEDVSCRLSSHTYGKNGNGKSNNEMMERNRELTKESEVEDWQEVKSRKQRKSKASGNAVGKGASHSVSSPPARFVPETDLQNDDDFFAVPDLPHRERRTVNRIAVSDDSSEDISDANIKKLIIVTPASNKRQFDRTGDPASPKVNQNLTEEMEYGLRRYENELWNRKETTRKTHINKVDTVPEEGFKQLKGENSTLQKCAPEQLQKALPTSNTVPEISSVWAQKARERAAANAASSTKSPLAKRETECGLLTPRFYPVKESAVPDSSQSRKYKTRHSENPPVEMPVGWVFGTRSRTSSVNADSVESTSNQAAPGPSMHVSFSLLQENGFQEQIYTKWRISCLQQREHLGYGTTEMNTYFRFLSFFLRDHFNRKMYQEFRHLALEDAEAGYRYGLECLFRFYNFGLERKFRPNVYLDFQEETMNDVKRGELYGLEKFWAFLKFYKHSRRLEVHPFLKKKLAEYKNLDDFKFDPATAAKKELSVDSISAAISSRR</sequence>
<dbReference type="PROSITE" id="PS50961">
    <property type="entry name" value="HTH_LA"/>
    <property type="match status" value="1"/>
</dbReference>
<dbReference type="AlphaFoldDB" id="A0A1P6C4H4"/>
<dbReference type="GO" id="GO:0045727">
    <property type="term" value="P:positive regulation of translation"/>
    <property type="evidence" value="ECO:0007669"/>
    <property type="project" value="TreeGrafter"/>
</dbReference>
<feature type="region of interest" description="Disordered" evidence="3">
    <location>
        <begin position="681"/>
        <end position="710"/>
    </location>
</feature>
<dbReference type="InterPro" id="IPR006630">
    <property type="entry name" value="La_HTH"/>
</dbReference>
<feature type="domain" description="HTH La-type RNA-binding" evidence="4">
    <location>
        <begin position="864"/>
        <end position="956"/>
    </location>
</feature>
<dbReference type="SUPFAM" id="SSF46785">
    <property type="entry name" value="Winged helix' DNA-binding domain"/>
    <property type="match status" value="1"/>
</dbReference>
<dbReference type="FunCoup" id="A0A1P6C4H4">
    <property type="interactions" value="56"/>
</dbReference>
<evidence type="ECO:0000313" key="7">
    <source>
        <dbReference type="Proteomes" id="UP000006672"/>
    </source>
</evidence>
<keyword evidence="1 2" id="KW-0694">RNA-binding</keyword>
<dbReference type="PANTHER" id="PTHR22792">
    <property type="entry name" value="LUPUS LA PROTEIN-RELATED"/>
    <property type="match status" value="1"/>
</dbReference>
<dbReference type="EMBL" id="CAAKNF010000192">
    <property type="protein sequence ID" value="VIO92399.1"/>
    <property type="molecule type" value="Genomic_DNA"/>
</dbReference>
<dbReference type="SMART" id="SM00715">
    <property type="entry name" value="LA"/>
    <property type="match status" value="1"/>
</dbReference>
<dbReference type="CTD" id="6106099"/>
<feature type="compositionally biased region" description="Low complexity" evidence="3">
    <location>
        <begin position="153"/>
        <end position="164"/>
    </location>
</feature>
<dbReference type="RefSeq" id="XP_042933571.1">
    <property type="nucleotide sequence ID" value="XM_043077637.1"/>
</dbReference>
<feature type="region of interest" description="Disordered" evidence="3">
    <location>
        <begin position="223"/>
        <end position="249"/>
    </location>
</feature>